<accession>A0A2C9CDC2</accession>
<dbReference type="Proteomes" id="UP000221734">
    <property type="component" value="Chromosome Kuenenia_stuttgartiensis_MBR1"/>
</dbReference>
<name>A0A2C9CDC2_KUEST</name>
<dbReference type="AlphaFoldDB" id="A0A2C9CDC2"/>
<dbReference type="GO" id="GO:0016855">
    <property type="term" value="F:racemase and epimerase activity, acting on amino acids and derivatives"/>
    <property type="evidence" value="ECO:0007669"/>
    <property type="project" value="InterPro"/>
</dbReference>
<proteinExistence type="inferred from homology"/>
<dbReference type="SUPFAM" id="SSF53681">
    <property type="entry name" value="Aspartate/glutamate racemase"/>
    <property type="match status" value="2"/>
</dbReference>
<evidence type="ECO:0000313" key="4">
    <source>
        <dbReference type="EMBL" id="SOH03588.1"/>
    </source>
</evidence>
<keyword evidence="5" id="KW-1185">Reference proteome</keyword>
<dbReference type="OrthoDB" id="9801055at2"/>
<dbReference type="InterPro" id="IPR046346">
    <property type="entry name" value="Aminoacid_DH-like_N_sf"/>
</dbReference>
<protein>
    <submittedName>
        <fullName evidence="4">Strongly similar to glutamate dehydrogenase</fullName>
        <ecNumber evidence="4">1.4.1.3</ecNumber>
    </submittedName>
</protein>
<dbReference type="Gene3D" id="3.40.50.10860">
    <property type="entry name" value="Leucine Dehydrogenase, chain A, domain 1"/>
    <property type="match status" value="1"/>
</dbReference>
<sequence length="916" mass="104146">MNSSLLFRNRKIKNPLLKNVHNRLDEAIEVIREKDPVFYKNCHKLFPVLKTPEHVWKIPLEFYTDGGVKLVLRITVVFHNLALGPPKGGILLIPPHILGDGFFELFDQLRKQKTSLDEIREFCFEWVSEGIEALSIVTTLKLALYSLPLGGGMCGIFLGKPEYDRGELFLKSIDLTNNEKRRLVREVGYLLTKEGIMGYDAYSPGPDIGTDGAMMDSIADGHFRALTEMEKIREKGLLEKLKSIRDAEIVWTVDLPYLKTAAAFAKEIKIPAEAKRSVPELGAVTFKTHGGLAGRGEATAFAAVEITNILVWHNEDPKDYLKVRIGRERKNYLAEKTVVIHGFDNIGLNASQFFSRKGAKVVAVSEYERREKKLVAVYNYEGIDVDALIRHKETCGGIYGFRGASVYAEPYQLLNEKVDIVFLAAIENQIHDHNAESIQARYVISAANAGISQEGYHILIKKGKIVARDSIVKSGGIIASYLEKIQNAQNDYWEKEYVFKDIISRIENVLKNNVFKNLVEKHSIDLSVAGDVAAIKRITSTMEAKNAPQKKMKDKKPLIIGIFDSGQGGIIVTEKLNRILPVGNIKLLLFTDKANFPFGQKSKEEINDITFRAVHEINERCKTMHQSNGFFYRFIYNTPYFLKTVFIWLGIIPRDVIVCFACNTVDTMVNHKKLRIRFPHMQFIGPVKKTLLKINALPKDARIGIIGTVGTIKSGIYEKRIREAGYHVLAKPTPLLAVLSEMLYKKSFDTEEKQKEFYKTARDLIYVNLKEFIKKNTISHLCLACTHYDYLKSTLKDLFGEVEFISTVETVIEEVQDIINQIPLQMGERELEFIKRARKGKDLDRLILEDIISSQNLSPEEKVKLGDREDQIKNILQNKLEGITADEIEEMKFFDSNSVKVKYNGKERLVSLFHLQ</sequence>
<dbReference type="InterPro" id="IPR001920">
    <property type="entry name" value="Asp/Glu_race"/>
</dbReference>
<dbReference type="SUPFAM" id="SSF53223">
    <property type="entry name" value="Aminoacid dehydrogenase-like, N-terminal domain"/>
    <property type="match status" value="1"/>
</dbReference>
<evidence type="ECO:0000313" key="5">
    <source>
        <dbReference type="Proteomes" id="UP000221734"/>
    </source>
</evidence>
<dbReference type="Pfam" id="PF00208">
    <property type="entry name" value="ELFV_dehydrog"/>
    <property type="match status" value="1"/>
</dbReference>
<gene>
    <name evidence="4" type="primary">gdh_1</name>
    <name evidence="4" type="ORF">KSMBR1_1085</name>
</gene>
<dbReference type="SUPFAM" id="SSF51735">
    <property type="entry name" value="NAD(P)-binding Rossmann-fold domains"/>
    <property type="match status" value="1"/>
</dbReference>
<dbReference type="Gene3D" id="3.40.50.1860">
    <property type="match status" value="3"/>
</dbReference>
<evidence type="ECO:0000256" key="1">
    <source>
        <dbReference type="ARBA" id="ARBA00006382"/>
    </source>
</evidence>
<evidence type="ECO:0000256" key="2">
    <source>
        <dbReference type="ARBA" id="ARBA00023002"/>
    </source>
</evidence>
<dbReference type="RefSeq" id="WP_099324395.1">
    <property type="nucleotide sequence ID" value="NZ_LT934425.1"/>
</dbReference>
<dbReference type="GO" id="GO:0004352">
    <property type="term" value="F:glutamate dehydrogenase (NAD+) activity"/>
    <property type="evidence" value="ECO:0007669"/>
    <property type="project" value="TreeGrafter"/>
</dbReference>
<feature type="domain" description="Glutamate/phenylalanine/leucine/valine/L-tryptophan dehydrogenase C-terminal" evidence="3">
    <location>
        <begin position="315"/>
        <end position="546"/>
    </location>
</feature>
<keyword evidence="2 4" id="KW-0560">Oxidoreductase</keyword>
<dbReference type="InterPro" id="IPR036291">
    <property type="entry name" value="NAD(P)-bd_dom_sf"/>
</dbReference>
<dbReference type="PANTHER" id="PTHR11606:SF13">
    <property type="entry name" value="GLUTAMATE DEHYDROGENASE 1, MITOCHONDRIAL"/>
    <property type="match status" value="1"/>
</dbReference>
<comment type="similarity">
    <text evidence="1">Belongs to the Glu/Leu/Phe/Val dehydrogenases family.</text>
</comment>
<dbReference type="EMBL" id="LT934425">
    <property type="protein sequence ID" value="SOH03588.1"/>
    <property type="molecule type" value="Genomic_DNA"/>
</dbReference>
<dbReference type="InterPro" id="IPR006096">
    <property type="entry name" value="Glu/Leu/Phe/Val/Trp_DH_C"/>
</dbReference>
<dbReference type="SMART" id="SM00839">
    <property type="entry name" value="ELFV_dehydrog"/>
    <property type="match status" value="1"/>
</dbReference>
<evidence type="ECO:0000259" key="3">
    <source>
        <dbReference type="SMART" id="SM00839"/>
    </source>
</evidence>
<dbReference type="KEGG" id="kst:KSMBR1_1085"/>
<dbReference type="GO" id="GO:0006538">
    <property type="term" value="P:L-glutamate catabolic process"/>
    <property type="evidence" value="ECO:0007669"/>
    <property type="project" value="TreeGrafter"/>
</dbReference>
<dbReference type="Gene3D" id="3.40.50.720">
    <property type="entry name" value="NAD(P)-binding Rossmann-like Domain"/>
    <property type="match status" value="1"/>
</dbReference>
<reference evidence="5" key="1">
    <citation type="submission" date="2017-10" db="EMBL/GenBank/DDBJ databases">
        <authorList>
            <person name="Frank J."/>
        </authorList>
    </citation>
    <scope>NUCLEOTIDE SEQUENCE [LARGE SCALE GENOMIC DNA]</scope>
</reference>
<organism evidence="4 5">
    <name type="scientific">Kuenenia stuttgartiensis</name>
    <dbReference type="NCBI Taxonomy" id="174633"/>
    <lineage>
        <taxon>Bacteria</taxon>
        <taxon>Pseudomonadati</taxon>
        <taxon>Planctomycetota</taxon>
        <taxon>Candidatus Brocadiia</taxon>
        <taxon>Candidatus Brocadiales</taxon>
        <taxon>Candidatus Brocadiaceae</taxon>
        <taxon>Candidatus Kuenenia</taxon>
    </lineage>
</organism>
<dbReference type="EC" id="1.4.1.3" evidence="4"/>
<dbReference type="PANTHER" id="PTHR11606">
    <property type="entry name" value="GLUTAMATE DEHYDROGENASE"/>
    <property type="match status" value="1"/>
</dbReference>